<proteinExistence type="predicted"/>
<protein>
    <submittedName>
        <fullName evidence="1">Uncharacterized protein</fullName>
    </submittedName>
</protein>
<dbReference type="EMBL" id="KI913957">
    <property type="protein sequence ID" value="ETW04807.1"/>
    <property type="molecule type" value="Genomic_DNA"/>
</dbReference>
<accession>A0A024UG02</accession>
<dbReference type="RefSeq" id="XP_008866245.1">
    <property type="nucleotide sequence ID" value="XM_008868023.1"/>
</dbReference>
<organism evidence="1">
    <name type="scientific">Aphanomyces invadans</name>
    <dbReference type="NCBI Taxonomy" id="157072"/>
    <lineage>
        <taxon>Eukaryota</taxon>
        <taxon>Sar</taxon>
        <taxon>Stramenopiles</taxon>
        <taxon>Oomycota</taxon>
        <taxon>Saprolegniomycetes</taxon>
        <taxon>Saprolegniales</taxon>
        <taxon>Verrucalvaceae</taxon>
        <taxon>Aphanomyces</taxon>
    </lineage>
</organism>
<gene>
    <name evidence="1" type="ORF">H310_03940</name>
</gene>
<name>A0A024UG02_9STRA</name>
<dbReference type="OrthoDB" id="71310at2759"/>
<dbReference type="VEuPathDB" id="FungiDB:H310_03940"/>
<dbReference type="GeneID" id="20080990"/>
<dbReference type="AlphaFoldDB" id="A0A024UG02"/>
<reference evidence="1" key="1">
    <citation type="submission" date="2013-12" db="EMBL/GenBank/DDBJ databases">
        <title>The Genome Sequence of Aphanomyces invadans NJM9701.</title>
        <authorList>
            <consortium name="The Broad Institute Genomics Platform"/>
            <person name="Russ C."/>
            <person name="Tyler B."/>
            <person name="van West P."/>
            <person name="Dieguez-Uribeondo J."/>
            <person name="Young S.K."/>
            <person name="Zeng Q."/>
            <person name="Gargeya S."/>
            <person name="Fitzgerald M."/>
            <person name="Abouelleil A."/>
            <person name="Alvarado L."/>
            <person name="Chapman S.B."/>
            <person name="Gainer-Dewar J."/>
            <person name="Goldberg J."/>
            <person name="Griggs A."/>
            <person name="Gujja S."/>
            <person name="Hansen M."/>
            <person name="Howarth C."/>
            <person name="Imamovic A."/>
            <person name="Ireland A."/>
            <person name="Larimer J."/>
            <person name="McCowan C."/>
            <person name="Murphy C."/>
            <person name="Pearson M."/>
            <person name="Poon T.W."/>
            <person name="Priest M."/>
            <person name="Roberts A."/>
            <person name="Saif S."/>
            <person name="Shea T."/>
            <person name="Sykes S."/>
            <person name="Wortman J."/>
            <person name="Nusbaum C."/>
            <person name="Birren B."/>
        </authorList>
    </citation>
    <scope>NUCLEOTIDE SEQUENCE [LARGE SCALE GENOMIC DNA]</scope>
    <source>
        <strain evidence="1">NJM9701</strain>
    </source>
</reference>
<sequence>MPPPDQPRNEALMASMTNYSLGNYVREMMQVMMESVLVEQPHDPLEFLINVLRNDPRIDALDRASRFNRMDLRRIATKTKHLRAIYMHDIVGGHVVGATDVAKDVVVVKLLASHRARQAFPRHIQEIVQAFGANDSPASVTEASFVAKALGVLSKPYVLT</sequence>
<evidence type="ECO:0000313" key="1">
    <source>
        <dbReference type="EMBL" id="ETW04807.1"/>
    </source>
</evidence>